<dbReference type="AlphaFoldDB" id="A6NXK3"/>
<name>A6NXK3_9FIRM</name>
<dbReference type="Proteomes" id="UP000003639">
    <property type="component" value="Unassembled WGS sequence"/>
</dbReference>
<protein>
    <recommendedName>
        <fullName evidence="2">DUF4367 domain-containing protein</fullName>
    </recommendedName>
</protein>
<sequence length="310" mass="34508">MEEVHDMAKNNEKYAYLNRLSTEQLEELLRMDMEEGKPGNEGVVFHILEVIEQRENKCHTGRIPDVDKAWEEFQEYYDVPEEGDAALYPCGAEPNGNTNNTTERSLPHKSRFRRYLKQALVAAIAVAAVLGGMVVAQASGIDVFGMIGRWTDDVFHFMPVTDESSESTGVYADENAPEYDALREALASLGIDEALAPTWYPESFTLTEPEIKTSRISMSVTLEAVGPDGSFVSVDIIQYSSTQLLPKTSFEKDARDIEYYSNSKQDFYILSNLNTTTAVWSDGLLVQQITGNLSGDDIKKMIDSIGGNIS</sequence>
<feature type="transmembrane region" description="Helical" evidence="1">
    <location>
        <begin position="119"/>
        <end position="139"/>
    </location>
</feature>
<comment type="caution">
    <text evidence="3">The sequence shown here is derived from an EMBL/GenBank/DDBJ whole genome shotgun (WGS) entry which is preliminary data.</text>
</comment>
<keyword evidence="1" id="KW-1133">Transmembrane helix</keyword>
<dbReference type="InterPro" id="IPR025377">
    <property type="entry name" value="DUF4367"/>
</dbReference>
<keyword evidence="1" id="KW-0472">Membrane</keyword>
<dbReference type="eggNOG" id="ENOG502Z9HV">
    <property type="taxonomic scope" value="Bacteria"/>
</dbReference>
<evidence type="ECO:0000259" key="2">
    <source>
        <dbReference type="Pfam" id="PF14285"/>
    </source>
</evidence>
<proteinExistence type="predicted"/>
<gene>
    <name evidence="3" type="ORF">BACCAP_02949</name>
</gene>
<accession>A6NXK3</accession>
<keyword evidence="4" id="KW-1185">Reference proteome</keyword>
<dbReference type="Pfam" id="PF14285">
    <property type="entry name" value="DUF4367"/>
    <property type="match status" value="1"/>
</dbReference>
<feature type="domain" description="DUF4367" evidence="2">
    <location>
        <begin position="196"/>
        <end position="305"/>
    </location>
</feature>
<dbReference type="STRING" id="411467.BACCAP_02949"/>
<evidence type="ECO:0000313" key="3">
    <source>
        <dbReference type="EMBL" id="EDM99023.1"/>
    </source>
</evidence>
<dbReference type="EMBL" id="AAXG02000028">
    <property type="protein sequence ID" value="EDM99023.1"/>
    <property type="molecule type" value="Genomic_DNA"/>
</dbReference>
<keyword evidence="1" id="KW-0812">Transmembrane</keyword>
<reference evidence="3 4" key="1">
    <citation type="submission" date="2007-04" db="EMBL/GenBank/DDBJ databases">
        <authorList>
            <person name="Fulton L."/>
            <person name="Clifton S."/>
            <person name="Fulton B."/>
            <person name="Xu J."/>
            <person name="Minx P."/>
            <person name="Pepin K.H."/>
            <person name="Johnson M."/>
            <person name="Thiruvilangam P."/>
            <person name="Bhonagiri V."/>
            <person name="Nash W.E."/>
            <person name="Mardis E.R."/>
            <person name="Wilson R.K."/>
        </authorList>
    </citation>
    <scope>NUCLEOTIDE SEQUENCE [LARGE SCALE GENOMIC DNA]</scope>
    <source>
        <strain evidence="3 4">ATCC 29799</strain>
    </source>
</reference>
<organism evidence="3 4">
    <name type="scientific">Pseudoflavonifractor capillosus ATCC 29799</name>
    <dbReference type="NCBI Taxonomy" id="411467"/>
    <lineage>
        <taxon>Bacteria</taxon>
        <taxon>Bacillati</taxon>
        <taxon>Bacillota</taxon>
        <taxon>Clostridia</taxon>
        <taxon>Eubacteriales</taxon>
        <taxon>Oscillospiraceae</taxon>
        <taxon>Pseudoflavonifractor</taxon>
    </lineage>
</organism>
<evidence type="ECO:0000256" key="1">
    <source>
        <dbReference type="SAM" id="Phobius"/>
    </source>
</evidence>
<reference evidence="3 4" key="2">
    <citation type="submission" date="2007-06" db="EMBL/GenBank/DDBJ databases">
        <title>Draft genome sequence of Pseudoflavonifractor capillosus ATCC 29799.</title>
        <authorList>
            <person name="Sudarsanam P."/>
            <person name="Ley R."/>
            <person name="Guruge J."/>
            <person name="Turnbaugh P.J."/>
            <person name="Mahowald M."/>
            <person name="Liep D."/>
            <person name="Gordon J."/>
        </authorList>
    </citation>
    <scope>NUCLEOTIDE SEQUENCE [LARGE SCALE GENOMIC DNA]</scope>
    <source>
        <strain evidence="3 4">ATCC 29799</strain>
    </source>
</reference>
<evidence type="ECO:0000313" key="4">
    <source>
        <dbReference type="Proteomes" id="UP000003639"/>
    </source>
</evidence>